<dbReference type="SUPFAM" id="SSF111369">
    <property type="entry name" value="HlyD-like secretion proteins"/>
    <property type="match status" value="1"/>
</dbReference>
<protein>
    <submittedName>
        <fullName evidence="7">RND family efflux transporter MFP subunit</fullName>
    </submittedName>
</protein>
<keyword evidence="8" id="KW-1185">Reference proteome</keyword>
<dbReference type="Gene3D" id="2.40.30.170">
    <property type="match status" value="1"/>
</dbReference>
<dbReference type="AlphaFoldDB" id="K2JBN6"/>
<dbReference type="EMBL" id="AMRI01000015">
    <property type="protein sequence ID" value="EKE72162.1"/>
    <property type="molecule type" value="Genomic_DNA"/>
</dbReference>
<gene>
    <name evidence="7" type="ORF">B3C1_11339</name>
</gene>
<dbReference type="Pfam" id="PF25917">
    <property type="entry name" value="BSH_RND"/>
    <property type="match status" value="1"/>
</dbReference>
<dbReference type="STRING" id="745411.B3C1_11339"/>
<dbReference type="OrthoDB" id="2110899at2"/>
<dbReference type="Pfam" id="PF25876">
    <property type="entry name" value="HH_MFP_RND"/>
    <property type="match status" value="1"/>
</dbReference>
<evidence type="ECO:0000259" key="6">
    <source>
        <dbReference type="Pfam" id="PF25989"/>
    </source>
</evidence>
<dbReference type="Gene3D" id="2.40.420.20">
    <property type="match status" value="1"/>
</dbReference>
<dbReference type="InterPro" id="IPR006143">
    <property type="entry name" value="RND_pump_MFP"/>
</dbReference>
<evidence type="ECO:0000256" key="1">
    <source>
        <dbReference type="ARBA" id="ARBA00009477"/>
    </source>
</evidence>
<feature type="coiled-coil region" evidence="2">
    <location>
        <begin position="131"/>
        <end position="158"/>
    </location>
</feature>
<sequence length="358" mass="38288">MGNHSRLFTALPLALVLVACGQPEAEPPAPVVRPVKTFTLGEQGQGPILTFPGSVSAVKQSQLAFEVPGRVVQLAITEGQRVKAGALLARLDPRDYQAQRDRALAERDAAKSDFDRYQKAFAAKAITPQQLDSAKRALEVTEAGLRQAEKALEDTQLRAPFAGRVARKLVEDFANVQAKQPVLLVQSDNELEMRVAVPESDWIKESPLDSADQAAARQGISVVLSALPDKPIPARLSAFSTVADPVTRTFMVKVRFTPPKSLAISPGMTGHVAYHAPAAQQGQGFWVPANAVVAGPEGNPYVWCIDKGLAHRCPVTLGEPSGDRLRVLSGLATGQRIAISGIHSLSEGTAVRPLESRP</sequence>
<evidence type="ECO:0000259" key="5">
    <source>
        <dbReference type="Pfam" id="PF25917"/>
    </source>
</evidence>
<dbReference type="NCBIfam" id="TIGR01730">
    <property type="entry name" value="RND_mfp"/>
    <property type="match status" value="1"/>
</dbReference>
<dbReference type="GO" id="GO:0015562">
    <property type="term" value="F:efflux transmembrane transporter activity"/>
    <property type="evidence" value="ECO:0007669"/>
    <property type="project" value="TreeGrafter"/>
</dbReference>
<dbReference type="PROSITE" id="PS51257">
    <property type="entry name" value="PROKAR_LIPOPROTEIN"/>
    <property type="match status" value="1"/>
</dbReference>
<dbReference type="GO" id="GO:1990281">
    <property type="term" value="C:efflux pump complex"/>
    <property type="evidence" value="ECO:0007669"/>
    <property type="project" value="TreeGrafter"/>
</dbReference>
<evidence type="ECO:0000256" key="2">
    <source>
        <dbReference type="SAM" id="Coils"/>
    </source>
</evidence>
<dbReference type="Gene3D" id="1.10.287.470">
    <property type="entry name" value="Helix hairpin bin"/>
    <property type="match status" value="1"/>
</dbReference>
<proteinExistence type="inferred from homology"/>
<dbReference type="InterPro" id="IPR058624">
    <property type="entry name" value="MdtA-like_HH"/>
</dbReference>
<organism evidence="7 8">
    <name type="scientific">Gallaecimonas xiamenensis 3-C-1</name>
    <dbReference type="NCBI Taxonomy" id="745411"/>
    <lineage>
        <taxon>Bacteria</taxon>
        <taxon>Pseudomonadati</taxon>
        <taxon>Pseudomonadota</taxon>
        <taxon>Gammaproteobacteria</taxon>
        <taxon>Enterobacterales</taxon>
        <taxon>Gallaecimonadaceae</taxon>
        <taxon>Gallaecimonas</taxon>
    </lineage>
</organism>
<comment type="similarity">
    <text evidence="1">Belongs to the membrane fusion protein (MFP) (TC 8.A.1) family.</text>
</comment>
<feature type="signal peptide" evidence="3">
    <location>
        <begin position="1"/>
        <end position="25"/>
    </location>
</feature>
<dbReference type="RefSeq" id="WP_008484939.1">
    <property type="nucleotide sequence ID" value="NZ_AMRI01000015.1"/>
</dbReference>
<dbReference type="eggNOG" id="COG0845">
    <property type="taxonomic scope" value="Bacteria"/>
</dbReference>
<feature type="domain" description="YknX-like C-terminal permuted SH3-like" evidence="6">
    <location>
        <begin position="287"/>
        <end position="352"/>
    </location>
</feature>
<keyword evidence="2" id="KW-0175">Coiled coil</keyword>
<dbReference type="Pfam" id="PF25989">
    <property type="entry name" value="YknX_C"/>
    <property type="match status" value="1"/>
</dbReference>
<reference evidence="7 8" key="1">
    <citation type="journal article" date="2012" name="J. Bacteriol.">
        <title>Genome Sequence of Gallaecimonas xiamenensis Type Strain 3-C-1.</title>
        <authorList>
            <person name="Lai Q."/>
            <person name="Wang L."/>
            <person name="Wang W."/>
            <person name="Shao Z."/>
        </authorList>
    </citation>
    <scope>NUCLEOTIDE SEQUENCE [LARGE SCALE GENOMIC DNA]</scope>
    <source>
        <strain evidence="7 8">3-C-1</strain>
    </source>
</reference>
<dbReference type="PANTHER" id="PTHR30469">
    <property type="entry name" value="MULTIDRUG RESISTANCE PROTEIN MDTA"/>
    <property type="match status" value="1"/>
</dbReference>
<comment type="caution">
    <text evidence="7">The sequence shown here is derived from an EMBL/GenBank/DDBJ whole genome shotgun (WGS) entry which is preliminary data.</text>
</comment>
<name>K2JBN6_9GAMM</name>
<evidence type="ECO:0000256" key="3">
    <source>
        <dbReference type="SAM" id="SignalP"/>
    </source>
</evidence>
<keyword evidence="3" id="KW-0732">Signal</keyword>
<evidence type="ECO:0000313" key="7">
    <source>
        <dbReference type="EMBL" id="EKE72162.1"/>
    </source>
</evidence>
<dbReference type="Gene3D" id="2.40.50.100">
    <property type="match status" value="1"/>
</dbReference>
<dbReference type="Proteomes" id="UP000006755">
    <property type="component" value="Unassembled WGS sequence"/>
</dbReference>
<evidence type="ECO:0000259" key="4">
    <source>
        <dbReference type="Pfam" id="PF25876"/>
    </source>
</evidence>
<feature type="chain" id="PRO_5003861328" evidence="3">
    <location>
        <begin position="26"/>
        <end position="358"/>
    </location>
</feature>
<evidence type="ECO:0000313" key="8">
    <source>
        <dbReference type="Proteomes" id="UP000006755"/>
    </source>
</evidence>
<feature type="domain" description="Multidrug resistance protein MdtA-like alpha-helical hairpin" evidence="4">
    <location>
        <begin position="94"/>
        <end position="157"/>
    </location>
</feature>
<dbReference type="InterPro" id="IPR058625">
    <property type="entry name" value="MdtA-like_BSH"/>
</dbReference>
<dbReference type="PATRIC" id="fig|745411.4.peg.2228"/>
<feature type="domain" description="Multidrug resistance protein MdtA-like barrel-sandwich hybrid" evidence="5">
    <location>
        <begin position="66"/>
        <end position="182"/>
    </location>
</feature>
<dbReference type="InterPro" id="IPR058637">
    <property type="entry name" value="YknX-like_C"/>
</dbReference>
<accession>K2JBN6</accession>